<protein>
    <submittedName>
        <fullName evidence="1">Uncharacterized protein</fullName>
    </submittedName>
</protein>
<comment type="caution">
    <text evidence="1">The sequence shown here is derived from an EMBL/GenBank/DDBJ whole genome shotgun (WGS) entry which is preliminary data.</text>
</comment>
<sequence>MGLSRQVEPRHRPYVSLLKVTGSSGQSHIGGRFTYVYHMHGDLRRGIRRFIEENEVELANTLDTRYNVVGESFDEYDYQVLKEEWYALRSKS</sequence>
<gene>
    <name evidence="1" type="ORF">GCM10009039_14850</name>
</gene>
<evidence type="ECO:0000313" key="1">
    <source>
        <dbReference type="EMBL" id="GGL57694.1"/>
    </source>
</evidence>
<reference evidence="1" key="1">
    <citation type="journal article" date="2014" name="Int. J. Syst. Evol. Microbiol.">
        <title>Complete genome sequence of Corynebacterium casei LMG S-19264T (=DSM 44701T), isolated from a smear-ripened cheese.</title>
        <authorList>
            <consortium name="US DOE Joint Genome Institute (JGI-PGF)"/>
            <person name="Walter F."/>
            <person name="Albersmeier A."/>
            <person name="Kalinowski J."/>
            <person name="Ruckert C."/>
        </authorList>
    </citation>
    <scope>NUCLEOTIDE SEQUENCE</scope>
    <source>
        <strain evidence="1">JCM 19596</strain>
    </source>
</reference>
<name>A0A830FI82_9EURY</name>
<accession>A0A830FI82</accession>
<evidence type="ECO:0000313" key="2">
    <source>
        <dbReference type="Proteomes" id="UP000607197"/>
    </source>
</evidence>
<keyword evidence="2" id="KW-1185">Reference proteome</keyword>
<dbReference type="AlphaFoldDB" id="A0A830FI82"/>
<reference evidence="1" key="2">
    <citation type="submission" date="2020-09" db="EMBL/GenBank/DDBJ databases">
        <authorList>
            <person name="Sun Q."/>
            <person name="Ohkuma M."/>
        </authorList>
    </citation>
    <scope>NUCLEOTIDE SEQUENCE</scope>
    <source>
        <strain evidence="1">JCM 19596</strain>
    </source>
</reference>
<proteinExistence type="predicted"/>
<dbReference type="EMBL" id="BMPG01000002">
    <property type="protein sequence ID" value="GGL57694.1"/>
    <property type="molecule type" value="Genomic_DNA"/>
</dbReference>
<dbReference type="Proteomes" id="UP000607197">
    <property type="component" value="Unassembled WGS sequence"/>
</dbReference>
<organism evidence="1 2">
    <name type="scientific">Halocalculus aciditolerans</name>
    <dbReference type="NCBI Taxonomy" id="1383812"/>
    <lineage>
        <taxon>Archaea</taxon>
        <taxon>Methanobacteriati</taxon>
        <taxon>Methanobacteriota</taxon>
        <taxon>Stenosarchaea group</taxon>
        <taxon>Halobacteria</taxon>
        <taxon>Halobacteriales</taxon>
        <taxon>Halobacteriaceae</taxon>
        <taxon>Halocalculus</taxon>
    </lineage>
</organism>